<keyword evidence="3" id="KW-0378">Hydrolase</keyword>
<dbReference type="Proteomes" id="UP001139157">
    <property type="component" value="Unassembled WGS sequence"/>
</dbReference>
<protein>
    <submittedName>
        <fullName evidence="7">S1 family peptidase</fullName>
    </submittedName>
</protein>
<dbReference type="InterPro" id="IPR009003">
    <property type="entry name" value="Peptidase_S1_PA"/>
</dbReference>
<evidence type="ECO:0000256" key="6">
    <source>
        <dbReference type="SAM" id="SignalP"/>
    </source>
</evidence>
<name>A0A9X2J259_9NOCA</name>
<keyword evidence="8" id="KW-1185">Reference proteome</keyword>
<evidence type="ECO:0000256" key="3">
    <source>
        <dbReference type="ARBA" id="ARBA00022801"/>
    </source>
</evidence>
<dbReference type="InterPro" id="IPR001316">
    <property type="entry name" value="Pept_S1A_streptogrisin"/>
</dbReference>
<evidence type="ECO:0000256" key="1">
    <source>
        <dbReference type="ARBA" id="ARBA00007664"/>
    </source>
</evidence>
<dbReference type="SUPFAM" id="SSF50494">
    <property type="entry name" value="Trypsin-like serine proteases"/>
    <property type="match status" value="1"/>
</dbReference>
<accession>A0A9X2J259</accession>
<feature type="signal peptide" evidence="6">
    <location>
        <begin position="1"/>
        <end position="29"/>
    </location>
</feature>
<evidence type="ECO:0000313" key="8">
    <source>
        <dbReference type="Proteomes" id="UP001139157"/>
    </source>
</evidence>
<dbReference type="AlphaFoldDB" id="A0A9X2J259"/>
<sequence length="223" mass="22918">MSSGRLPNFLIILAAVLAMATAGPPEARAAMGIAAPGMALNTDDKRCSLGLSGHIGDIQYGVTAGHCFQGGKAVFAHDGFRMGVYEQGFGSDDTVEQLGFALVRYEPNVAAAATLPDRLTITSAEAVPAVGEEVCHIGSTTGTTCGPVTAVQNGYFVADFPSEKGDSGGIVYRRGGPGAADFLGILIGTKEGGGIVVESASYLRDTISAHTGGRFEWRLPPVP</sequence>
<reference evidence="7" key="1">
    <citation type="submission" date="2022-06" db="EMBL/GenBank/DDBJ databases">
        <title>Novel species in genus nocardia.</title>
        <authorList>
            <person name="Li F."/>
        </authorList>
    </citation>
    <scope>NUCLEOTIDE SEQUENCE</scope>
    <source>
        <strain evidence="7">CDC141</strain>
    </source>
</reference>
<gene>
    <name evidence="7" type="ORF">NDR86_29790</name>
</gene>
<dbReference type="EMBL" id="JAMRXG010000016">
    <property type="protein sequence ID" value="MCM6777686.1"/>
    <property type="molecule type" value="Genomic_DNA"/>
</dbReference>
<dbReference type="GO" id="GO:0006508">
    <property type="term" value="P:proteolysis"/>
    <property type="evidence" value="ECO:0007669"/>
    <property type="project" value="UniProtKB-KW"/>
</dbReference>
<evidence type="ECO:0000313" key="7">
    <source>
        <dbReference type="EMBL" id="MCM6777686.1"/>
    </source>
</evidence>
<dbReference type="InterPro" id="IPR043504">
    <property type="entry name" value="Peptidase_S1_PA_chymotrypsin"/>
</dbReference>
<keyword evidence="5" id="KW-1015">Disulfide bond</keyword>
<evidence type="ECO:0000256" key="5">
    <source>
        <dbReference type="ARBA" id="ARBA00023157"/>
    </source>
</evidence>
<evidence type="ECO:0000256" key="2">
    <source>
        <dbReference type="ARBA" id="ARBA00022670"/>
    </source>
</evidence>
<comment type="similarity">
    <text evidence="1">Belongs to the peptidase S1 family.</text>
</comment>
<comment type="caution">
    <text evidence="7">The sequence shown here is derived from an EMBL/GenBank/DDBJ whole genome shotgun (WGS) entry which is preliminary data.</text>
</comment>
<keyword evidence="6" id="KW-0732">Signal</keyword>
<feature type="chain" id="PRO_5040787977" evidence="6">
    <location>
        <begin position="30"/>
        <end position="223"/>
    </location>
</feature>
<dbReference type="PRINTS" id="PR00861">
    <property type="entry name" value="ALYTICPTASE"/>
</dbReference>
<evidence type="ECO:0000256" key="4">
    <source>
        <dbReference type="ARBA" id="ARBA00022825"/>
    </source>
</evidence>
<proteinExistence type="inferred from homology"/>
<keyword evidence="4" id="KW-0720">Serine protease</keyword>
<organism evidence="7 8">
    <name type="scientific">Nocardia pulmonis</name>
    <dbReference type="NCBI Taxonomy" id="2951408"/>
    <lineage>
        <taxon>Bacteria</taxon>
        <taxon>Bacillati</taxon>
        <taxon>Actinomycetota</taxon>
        <taxon>Actinomycetes</taxon>
        <taxon>Mycobacteriales</taxon>
        <taxon>Nocardiaceae</taxon>
        <taxon>Nocardia</taxon>
    </lineage>
</organism>
<dbReference type="GO" id="GO:0004252">
    <property type="term" value="F:serine-type endopeptidase activity"/>
    <property type="evidence" value="ECO:0007669"/>
    <property type="project" value="InterPro"/>
</dbReference>
<keyword evidence="2" id="KW-0645">Protease</keyword>
<dbReference type="Gene3D" id="2.40.10.10">
    <property type="entry name" value="Trypsin-like serine proteases"/>
    <property type="match status" value="2"/>
</dbReference>